<dbReference type="InterPro" id="IPR036737">
    <property type="entry name" value="OmpA-like_sf"/>
</dbReference>
<dbReference type="PRINTS" id="PR01021">
    <property type="entry name" value="OMPADOMAIN"/>
</dbReference>
<dbReference type="InterPro" id="IPR006665">
    <property type="entry name" value="OmpA-like"/>
</dbReference>
<reference evidence="6 7" key="1">
    <citation type="submission" date="2023-08" db="EMBL/GenBank/DDBJ databases">
        <title>Pseudoalteromonas haloplanktis LL1 genome.</title>
        <authorList>
            <person name="Wu S."/>
        </authorList>
    </citation>
    <scope>NUCLEOTIDE SEQUENCE [LARGE SCALE GENOMIC DNA]</scope>
    <source>
        <strain evidence="6 7">LL1</strain>
    </source>
</reference>
<evidence type="ECO:0000256" key="4">
    <source>
        <dbReference type="SAM" id="SignalP"/>
    </source>
</evidence>
<dbReference type="EMBL" id="JAVIFY010000024">
    <property type="protein sequence ID" value="MDQ9093928.1"/>
    <property type="molecule type" value="Genomic_DNA"/>
</dbReference>
<comment type="caution">
    <text evidence="6">The sequence shown here is derived from an EMBL/GenBank/DDBJ whole genome shotgun (WGS) entry which is preliminary data.</text>
</comment>
<keyword evidence="4" id="KW-0732">Signal</keyword>
<dbReference type="Pfam" id="PF00691">
    <property type="entry name" value="OmpA"/>
    <property type="match status" value="1"/>
</dbReference>
<evidence type="ECO:0000313" key="7">
    <source>
        <dbReference type="Proteomes" id="UP001226574"/>
    </source>
</evidence>
<comment type="subcellular location">
    <subcellularLocation>
        <location evidence="1">Membrane</location>
    </subcellularLocation>
</comment>
<feature type="domain" description="OmpA-like" evidence="5">
    <location>
        <begin position="64"/>
        <end position="190"/>
    </location>
</feature>
<evidence type="ECO:0000256" key="2">
    <source>
        <dbReference type="ARBA" id="ARBA00023136"/>
    </source>
</evidence>
<feature type="signal peptide" evidence="4">
    <location>
        <begin position="1"/>
        <end position="19"/>
    </location>
</feature>
<protein>
    <submittedName>
        <fullName evidence="6">OmpA family protein</fullName>
    </submittedName>
</protein>
<evidence type="ECO:0000313" key="6">
    <source>
        <dbReference type="EMBL" id="MDQ9093928.1"/>
    </source>
</evidence>
<dbReference type="PROSITE" id="PS51123">
    <property type="entry name" value="OMPA_2"/>
    <property type="match status" value="1"/>
</dbReference>
<dbReference type="RefSeq" id="WP_138553992.1">
    <property type="nucleotide sequence ID" value="NZ_JAVIFY010000024.1"/>
</dbReference>
<dbReference type="Proteomes" id="UP001226574">
    <property type="component" value="Unassembled WGS sequence"/>
</dbReference>
<accession>A0ABU1BHH2</accession>
<proteinExistence type="predicted"/>
<evidence type="ECO:0000256" key="1">
    <source>
        <dbReference type="ARBA" id="ARBA00004370"/>
    </source>
</evidence>
<organism evidence="6 7">
    <name type="scientific">Pseudoalteromonas haloplanktis</name>
    <name type="common">Alteromonas haloplanktis</name>
    <dbReference type="NCBI Taxonomy" id="228"/>
    <lineage>
        <taxon>Bacteria</taxon>
        <taxon>Pseudomonadati</taxon>
        <taxon>Pseudomonadota</taxon>
        <taxon>Gammaproteobacteria</taxon>
        <taxon>Alteromonadales</taxon>
        <taxon>Pseudoalteromonadaceae</taxon>
        <taxon>Pseudoalteromonas</taxon>
    </lineage>
</organism>
<evidence type="ECO:0000259" key="5">
    <source>
        <dbReference type="PROSITE" id="PS51123"/>
    </source>
</evidence>
<evidence type="ECO:0000256" key="3">
    <source>
        <dbReference type="PROSITE-ProRule" id="PRU00473"/>
    </source>
</evidence>
<dbReference type="PROSITE" id="PS51257">
    <property type="entry name" value="PROKAR_LIPOPROTEIN"/>
    <property type="match status" value="1"/>
</dbReference>
<feature type="chain" id="PRO_5045331194" evidence="4">
    <location>
        <begin position="20"/>
        <end position="190"/>
    </location>
</feature>
<gene>
    <name evidence="6" type="ORF">RC083_20380</name>
</gene>
<sequence length="190" mass="21209">MKNLLLIVTILGLSGCASDAVLYAPQEQSRDLYDSDVDGVINARDNCAQTQDQAITDNDGCPTATNIPQADIRVIDFGFDKDTLTPQEQVKVIELAEEMKQYTQTQLYLIGDTSIEGTDEYNRKLAQRRIKTVTDILIANGVSSSRLQTETYEYPIHMPKNLAGRDTRLIAVLSLPDSTGYKKQWQLYGN</sequence>
<dbReference type="Gene3D" id="3.30.1330.60">
    <property type="entry name" value="OmpA-like domain"/>
    <property type="match status" value="1"/>
</dbReference>
<name>A0ABU1BHH2_PSEHA</name>
<dbReference type="InterPro" id="IPR006664">
    <property type="entry name" value="OMP_bac"/>
</dbReference>
<dbReference type="CDD" id="cd07185">
    <property type="entry name" value="OmpA_C-like"/>
    <property type="match status" value="1"/>
</dbReference>
<dbReference type="SUPFAM" id="SSF103088">
    <property type="entry name" value="OmpA-like"/>
    <property type="match status" value="1"/>
</dbReference>
<keyword evidence="7" id="KW-1185">Reference proteome</keyword>
<keyword evidence="2 3" id="KW-0472">Membrane</keyword>